<evidence type="ECO:0000313" key="2">
    <source>
        <dbReference type="Proteomes" id="UP001060085"/>
    </source>
</evidence>
<comment type="caution">
    <text evidence="1">The sequence shown here is derived from an EMBL/GenBank/DDBJ whole genome shotgun (WGS) entry which is preliminary data.</text>
</comment>
<dbReference type="Proteomes" id="UP001060085">
    <property type="component" value="Linkage Group LG08"/>
</dbReference>
<protein>
    <submittedName>
        <fullName evidence="1">Uncharacterized protein</fullName>
    </submittedName>
</protein>
<gene>
    <name evidence="1" type="ORF">M9H77_36683</name>
</gene>
<dbReference type="EMBL" id="CM044708">
    <property type="protein sequence ID" value="KAI5650678.1"/>
    <property type="molecule type" value="Genomic_DNA"/>
</dbReference>
<keyword evidence="2" id="KW-1185">Reference proteome</keyword>
<proteinExistence type="predicted"/>
<accession>A0ACB9ZUG7</accession>
<reference evidence="2" key="1">
    <citation type="journal article" date="2023" name="Nat. Plants">
        <title>Single-cell RNA sequencing provides a high-resolution roadmap for understanding the multicellular compartmentation of specialized metabolism.</title>
        <authorList>
            <person name="Sun S."/>
            <person name="Shen X."/>
            <person name="Li Y."/>
            <person name="Li Y."/>
            <person name="Wang S."/>
            <person name="Li R."/>
            <person name="Zhang H."/>
            <person name="Shen G."/>
            <person name="Guo B."/>
            <person name="Wei J."/>
            <person name="Xu J."/>
            <person name="St-Pierre B."/>
            <person name="Chen S."/>
            <person name="Sun C."/>
        </authorList>
    </citation>
    <scope>NUCLEOTIDE SEQUENCE [LARGE SCALE GENOMIC DNA]</scope>
</reference>
<name>A0ACB9ZUG7_CATRO</name>
<sequence>MFKIVVIHKFPLFWIQGQEGTFGSMDPGSVYSFGGCTTDRGNLSLTTDLGVVAYTCIEASIDYECSGRPSCSSWRYMFIWLPYFDRALVPSDLWRAETYWGTQHAIHVQAWLQWLLRIRDGPALAAEVLSYPSDEYIRWYRGITRVYIGNQLSVIPKWQTYTLSCSHVLAVCRENMSRTDTYVLEIYSRQTYRRTYQANFHPVLSENFWRDVPFNLTFYSPNMKNEWGRK</sequence>
<evidence type="ECO:0000313" key="1">
    <source>
        <dbReference type="EMBL" id="KAI5650678.1"/>
    </source>
</evidence>
<organism evidence="1 2">
    <name type="scientific">Catharanthus roseus</name>
    <name type="common">Madagascar periwinkle</name>
    <name type="synonym">Vinca rosea</name>
    <dbReference type="NCBI Taxonomy" id="4058"/>
    <lineage>
        <taxon>Eukaryota</taxon>
        <taxon>Viridiplantae</taxon>
        <taxon>Streptophyta</taxon>
        <taxon>Embryophyta</taxon>
        <taxon>Tracheophyta</taxon>
        <taxon>Spermatophyta</taxon>
        <taxon>Magnoliopsida</taxon>
        <taxon>eudicotyledons</taxon>
        <taxon>Gunneridae</taxon>
        <taxon>Pentapetalae</taxon>
        <taxon>asterids</taxon>
        <taxon>lamiids</taxon>
        <taxon>Gentianales</taxon>
        <taxon>Apocynaceae</taxon>
        <taxon>Rauvolfioideae</taxon>
        <taxon>Vinceae</taxon>
        <taxon>Catharanthinae</taxon>
        <taxon>Catharanthus</taxon>
    </lineage>
</organism>